<reference evidence="3" key="1">
    <citation type="submission" date="2016-11" db="EMBL/GenBank/DDBJ databases">
        <authorList>
            <person name="Varghese N."/>
            <person name="Submissions S."/>
        </authorList>
    </citation>
    <scope>NUCLEOTIDE SEQUENCE [LARGE SCALE GENOMIC DNA]</scope>
    <source>
        <strain evidence="3">DSM 29326</strain>
    </source>
</reference>
<proteinExistence type="predicted"/>
<evidence type="ECO:0000313" key="3">
    <source>
        <dbReference type="Proteomes" id="UP000183987"/>
    </source>
</evidence>
<dbReference type="SUPFAM" id="SSF53300">
    <property type="entry name" value="vWA-like"/>
    <property type="match status" value="1"/>
</dbReference>
<keyword evidence="1" id="KW-0812">Transmembrane</keyword>
<gene>
    <name evidence="2" type="ORF">SAMN05444339_105197</name>
</gene>
<accession>A0A1M5B1X0</accession>
<dbReference type="STRING" id="366533.SAMN05444339_105197"/>
<name>A0A1M5B1X0_LOKAT</name>
<protein>
    <submittedName>
        <fullName evidence="2">Flp pilus assembly protein TadG</fullName>
    </submittedName>
</protein>
<dbReference type="Proteomes" id="UP000183987">
    <property type="component" value="Unassembled WGS sequence"/>
</dbReference>
<evidence type="ECO:0000313" key="2">
    <source>
        <dbReference type="EMBL" id="SHF36478.1"/>
    </source>
</evidence>
<evidence type="ECO:0000256" key="1">
    <source>
        <dbReference type="SAM" id="Phobius"/>
    </source>
</evidence>
<dbReference type="AlphaFoldDB" id="A0A1M5B1X0"/>
<sequence length="540" mass="61000">MPRRFKTDVRNGIRPLARVAADPEMERQAMRPRHSSARNLRRTAARHLGRFARAEDGNLFILAVPLILIMAIWGGISVDLMRYESRRAMLQGVTDRSVLAAANLNQSQDPKAVVRDYFTKAGMADQLVGDAIVTQGYKRREVSVKGDFKMDTFFMRYLGEEFETLDAPATSTAVQGVGAVEVSLVLDVSGSMDFNINNTYTKRIEKLRSAASGFVTKLLLPEYKDRISISLIPYSEQVNIGPEIFNLLKINPGTKHNFSHCIELPASAFTKTTFDDSLYYEQTQNIQTNAYGFGRYTSTRDKNNPNLDQPVCPRFDYERVIPISQNATQLTTAISKLQPRAGTSIFLGLKWATTLLDPSFQSVIKRLPASTIDTPFDERPEPYDPDKSKGQTIRSLKYIVLMTDGFNQNSYRLYNEHYDDPSERLYWAYHNVPWVTNSEGNATGPRAPQSRFYNDKNYFYTGTQGAGYMDSMCDAAKNKGIIIYTISMSGDDNDQDDIDGRAAMEKCATSKNHFFKTSGQELNEIFDRIAKQITDLRLTQ</sequence>
<feature type="transmembrane region" description="Helical" evidence="1">
    <location>
        <begin position="59"/>
        <end position="81"/>
    </location>
</feature>
<dbReference type="InterPro" id="IPR036465">
    <property type="entry name" value="vWFA_dom_sf"/>
</dbReference>
<keyword evidence="1" id="KW-1133">Transmembrane helix</keyword>
<keyword evidence="3" id="KW-1185">Reference proteome</keyword>
<dbReference type="EMBL" id="FQUE01000005">
    <property type="protein sequence ID" value="SHF36478.1"/>
    <property type="molecule type" value="Genomic_DNA"/>
</dbReference>
<organism evidence="2 3">
    <name type="scientific">Loktanella atrilutea</name>
    <dbReference type="NCBI Taxonomy" id="366533"/>
    <lineage>
        <taxon>Bacteria</taxon>
        <taxon>Pseudomonadati</taxon>
        <taxon>Pseudomonadota</taxon>
        <taxon>Alphaproteobacteria</taxon>
        <taxon>Rhodobacterales</taxon>
        <taxon>Roseobacteraceae</taxon>
        <taxon>Loktanella</taxon>
    </lineage>
</organism>
<keyword evidence="1" id="KW-0472">Membrane</keyword>
<dbReference type="Gene3D" id="3.40.50.410">
    <property type="entry name" value="von Willebrand factor, type A domain"/>
    <property type="match status" value="1"/>
</dbReference>